<evidence type="ECO:0000313" key="2">
    <source>
        <dbReference type="Proteomes" id="UP000027600"/>
    </source>
</evidence>
<reference evidence="1 2" key="1">
    <citation type="journal article" date="2014" name="Int. J. Syst. Evol. Microbiol.">
        <title>Complete genome of a new Firmicutes species belonging to the dominant human colonic microbiota ('Ruminococcus bicirculans') reveals two chromosomes and a selective capacity to utilize plant glucans.</title>
        <authorList>
            <consortium name="NISC Comparative Sequencing Program"/>
            <person name="Wegmann U."/>
            <person name="Louis P."/>
            <person name="Goesmann A."/>
            <person name="Henrissat B."/>
            <person name="Duncan S.H."/>
            <person name="Flint H.J."/>
        </authorList>
    </citation>
    <scope>NUCLEOTIDE SEQUENCE [LARGE SCALE GENOMIC DNA]</scope>
    <source>
        <strain evidence="1 2">80/3</strain>
    </source>
</reference>
<organism evidence="1 2">
    <name type="scientific">Ruminococcus bicirculans</name>
    <name type="common">ex Wegman et al. 2014</name>
    <dbReference type="NCBI Taxonomy" id="1160721"/>
    <lineage>
        <taxon>Bacteria</taxon>
        <taxon>Bacillati</taxon>
        <taxon>Bacillota</taxon>
        <taxon>Clostridia</taxon>
        <taxon>Eubacteriales</taxon>
        <taxon>Oscillospiraceae</taxon>
        <taxon>Ruminococcus</taxon>
    </lineage>
</organism>
<proteinExistence type="predicted"/>
<evidence type="ECO:0000313" key="1">
    <source>
        <dbReference type="EMBL" id="CCO05259.1"/>
    </source>
</evidence>
<dbReference type="Proteomes" id="UP000027600">
    <property type="component" value="Chromosome I"/>
</dbReference>
<dbReference type="EMBL" id="HF545616">
    <property type="protein sequence ID" value="CCO05259.1"/>
    <property type="molecule type" value="Genomic_DNA"/>
</dbReference>
<sequence length="34" mass="3876">MLVRFSSFARLSEAYPNYFADIGEFVGVVKGYLK</sequence>
<accession>A0ABP1WHB0</accession>
<gene>
    <name evidence="1" type="ORF">RBI_I01557</name>
</gene>
<keyword evidence="2" id="KW-1185">Reference proteome</keyword>
<name>A0ABP1WHB0_9FIRM</name>
<protein>
    <submittedName>
        <fullName evidence="1">Uncharacterized protein</fullName>
    </submittedName>
</protein>